<sequence>MNATGFIAGQLGYDLELSVLKSSAGYYIGTSMDSMPVSRESVEYWESESDAEAALQHSSFTQRQSP</sequence>
<dbReference type="EMBL" id="CP072793">
    <property type="protein sequence ID" value="QTR54676.1"/>
    <property type="molecule type" value="Genomic_DNA"/>
</dbReference>
<reference evidence="1" key="1">
    <citation type="submission" date="2021-04" db="EMBL/GenBank/DDBJ databases">
        <title>Genomics, taxonomy and metabolism of representatives of sulfur bacteria of the genus Thiothrix: Thiothrix fructosivorans QT, Thiothrix unzii A1T and three new species, Thiothrix subterranea sp. nov., Thiothrix litoralis sp. nov. and 'Candidatus Thiothrix anitrata' sp. nov.</title>
        <authorList>
            <person name="Ravin N.V."/>
            <person name="Smolyakov D."/>
            <person name="Rudenko T.S."/>
            <person name="Mardanov A.V."/>
            <person name="Beletsky A.V."/>
            <person name="Markov N.D."/>
            <person name="Fomenkov A.I."/>
            <person name="Roberts R.J."/>
            <person name="Karnachuk O.V."/>
            <person name="Novikov A."/>
            <person name="Grabovich M.Y."/>
        </authorList>
    </citation>
    <scope>NUCLEOTIDE SEQUENCE</scope>
    <source>
        <strain evidence="1">A1</strain>
    </source>
</reference>
<proteinExistence type="predicted"/>
<accession>A0A975FBQ0</accession>
<dbReference type="Proteomes" id="UP000672009">
    <property type="component" value="Chromosome"/>
</dbReference>
<dbReference type="AlphaFoldDB" id="A0A975FBQ0"/>
<evidence type="ECO:0000313" key="1">
    <source>
        <dbReference type="EMBL" id="QTR54676.1"/>
    </source>
</evidence>
<dbReference type="KEGG" id="tun:J9260_06190"/>
<organism evidence="1 2">
    <name type="scientific">Thiothrix unzii</name>
    <dbReference type="NCBI Taxonomy" id="111769"/>
    <lineage>
        <taxon>Bacteria</taxon>
        <taxon>Pseudomonadati</taxon>
        <taxon>Pseudomonadota</taxon>
        <taxon>Gammaproteobacteria</taxon>
        <taxon>Thiotrichales</taxon>
        <taxon>Thiotrichaceae</taxon>
        <taxon>Thiothrix</taxon>
    </lineage>
</organism>
<name>A0A975FBQ0_9GAMM</name>
<dbReference type="RefSeq" id="WP_210220152.1">
    <property type="nucleotide sequence ID" value="NZ_CP072793.1"/>
</dbReference>
<protein>
    <submittedName>
        <fullName evidence="1">Uncharacterized protein</fullName>
    </submittedName>
</protein>
<gene>
    <name evidence="1" type="ORF">J9260_06190</name>
</gene>
<keyword evidence="2" id="KW-1185">Reference proteome</keyword>
<evidence type="ECO:0000313" key="2">
    <source>
        <dbReference type="Proteomes" id="UP000672009"/>
    </source>
</evidence>